<dbReference type="PROSITE" id="PS00725">
    <property type="entry name" value="GERMIN"/>
    <property type="match status" value="1"/>
</dbReference>
<dbReference type="Gene3D" id="2.60.120.10">
    <property type="entry name" value="Jelly Rolls"/>
    <property type="match status" value="2"/>
</dbReference>
<gene>
    <name evidence="11" type="ORF">CITCOLO1_LOCUS22649</name>
</gene>
<feature type="domain" description="Cupin type-1" evidence="10">
    <location>
        <begin position="66"/>
        <end position="214"/>
    </location>
</feature>
<organism evidence="11 12">
    <name type="scientific">Citrullus colocynthis</name>
    <name type="common">colocynth</name>
    <dbReference type="NCBI Taxonomy" id="252529"/>
    <lineage>
        <taxon>Eukaryota</taxon>
        <taxon>Viridiplantae</taxon>
        <taxon>Streptophyta</taxon>
        <taxon>Embryophyta</taxon>
        <taxon>Tracheophyta</taxon>
        <taxon>Spermatophyta</taxon>
        <taxon>Magnoliopsida</taxon>
        <taxon>eudicotyledons</taxon>
        <taxon>Gunneridae</taxon>
        <taxon>Pentapetalae</taxon>
        <taxon>rosids</taxon>
        <taxon>fabids</taxon>
        <taxon>Cucurbitales</taxon>
        <taxon>Cucurbitaceae</taxon>
        <taxon>Benincaseae</taxon>
        <taxon>Citrullus</taxon>
    </lineage>
</organism>
<dbReference type="InterPro" id="IPR006045">
    <property type="entry name" value="Cupin_1"/>
</dbReference>
<comment type="similarity">
    <text evidence="2">Belongs to the germin family.</text>
</comment>
<dbReference type="PRINTS" id="PR00325">
    <property type="entry name" value="GERMIN"/>
</dbReference>
<proteinExistence type="inferred from homology"/>
<keyword evidence="6" id="KW-1015">Disulfide bond</keyword>
<protein>
    <recommendedName>
        <fullName evidence="10">Cupin type-1 domain-containing protein</fullName>
    </recommendedName>
</protein>
<feature type="chain" id="PRO_5046925115" description="Cupin type-1 domain-containing protein" evidence="9">
    <location>
        <begin position="28"/>
        <end position="441"/>
    </location>
</feature>
<evidence type="ECO:0000256" key="2">
    <source>
        <dbReference type="ARBA" id="ARBA00007456"/>
    </source>
</evidence>
<keyword evidence="9" id="KW-0732">Signal</keyword>
<evidence type="ECO:0000313" key="11">
    <source>
        <dbReference type="EMBL" id="CAK9330164.1"/>
    </source>
</evidence>
<keyword evidence="4" id="KW-0964">Secreted</keyword>
<evidence type="ECO:0000256" key="9">
    <source>
        <dbReference type="SAM" id="SignalP"/>
    </source>
</evidence>
<evidence type="ECO:0000256" key="3">
    <source>
        <dbReference type="ARBA" id="ARBA00022523"/>
    </source>
</evidence>
<keyword evidence="3" id="KW-0052">Apoplast</keyword>
<feature type="domain" description="Cupin type-1" evidence="10">
    <location>
        <begin position="285"/>
        <end position="433"/>
    </location>
</feature>
<accession>A0ABP0ZBM1</accession>
<dbReference type="PANTHER" id="PTHR31238">
    <property type="entry name" value="GERMIN-LIKE PROTEIN SUBFAMILY 3 MEMBER 3"/>
    <property type="match status" value="1"/>
</dbReference>
<keyword evidence="8" id="KW-0464">Manganese</keyword>
<keyword evidence="5" id="KW-0479">Metal-binding</keyword>
<reference evidence="11 12" key="1">
    <citation type="submission" date="2024-03" db="EMBL/GenBank/DDBJ databases">
        <authorList>
            <person name="Gkanogiannis A."/>
            <person name="Becerra Lopez-Lavalle L."/>
        </authorList>
    </citation>
    <scope>NUCLEOTIDE SEQUENCE [LARGE SCALE GENOMIC DNA]</scope>
</reference>
<evidence type="ECO:0000256" key="5">
    <source>
        <dbReference type="ARBA" id="ARBA00022723"/>
    </source>
</evidence>
<dbReference type="InterPro" id="IPR014710">
    <property type="entry name" value="RmlC-like_jellyroll"/>
</dbReference>
<evidence type="ECO:0000313" key="12">
    <source>
        <dbReference type="Proteomes" id="UP001642487"/>
    </source>
</evidence>
<keyword evidence="12" id="KW-1185">Reference proteome</keyword>
<evidence type="ECO:0000256" key="1">
    <source>
        <dbReference type="ARBA" id="ARBA00004271"/>
    </source>
</evidence>
<keyword evidence="7" id="KW-0325">Glycoprotein</keyword>
<dbReference type="CDD" id="cd02241">
    <property type="entry name" value="cupin_OxOx"/>
    <property type="match status" value="2"/>
</dbReference>
<dbReference type="SMART" id="SM00835">
    <property type="entry name" value="Cupin_1"/>
    <property type="match status" value="2"/>
</dbReference>
<evidence type="ECO:0000256" key="4">
    <source>
        <dbReference type="ARBA" id="ARBA00022525"/>
    </source>
</evidence>
<dbReference type="Proteomes" id="UP001642487">
    <property type="component" value="Chromosome 9"/>
</dbReference>
<comment type="subcellular location">
    <subcellularLocation>
        <location evidence="1">Secreted</location>
        <location evidence="1">Extracellular space</location>
        <location evidence="1">Apoplast</location>
    </subcellularLocation>
</comment>
<dbReference type="InterPro" id="IPR001929">
    <property type="entry name" value="Germin"/>
</dbReference>
<evidence type="ECO:0000259" key="10">
    <source>
        <dbReference type="SMART" id="SM00835"/>
    </source>
</evidence>
<evidence type="ECO:0000256" key="6">
    <source>
        <dbReference type="ARBA" id="ARBA00023157"/>
    </source>
</evidence>
<dbReference type="Pfam" id="PF00190">
    <property type="entry name" value="Cupin_1"/>
    <property type="match status" value="2"/>
</dbReference>
<name>A0ABP0ZBM1_9ROSI</name>
<feature type="signal peptide" evidence="9">
    <location>
        <begin position="1"/>
        <end position="27"/>
    </location>
</feature>
<dbReference type="InterPro" id="IPR019780">
    <property type="entry name" value="Germin_Mn-BS"/>
</dbReference>
<sequence length="441" mass="47143">MIALRSSPLNTLGCFIILLLLPYPSLSADPDPLQDFCVADLNATVSLNGFPCKPVSKVTADDFFFDGLSKEGNTDNPFGFGVTQGNVLAFPGLNTLGLSMNRVDLARGGINAPHSHPRASESIVVIKGKVLVGFVSTSNVYYTKVLTVGQMFIVPRGLVHFQYNVGHGKAILLTAFNSQLPGAVIVSRTLFASNPLIPVEILTKTFQVDAGVINSIKSNSESSHLTSKYACFLHYYTLASSLSFFVDRPRSVTGLLCSDLNATVSLSGFPCKPASEVTADDFFFDGLSKEGNPDNPFGFGLTPGDVFALPGLNTLGLSMNLIDLAPGGMNPPHLHPRASEIVIVIKGKVLVGFMTVDNKYYHKILTVGQMFIVPRALVHFQYNVGHRKAIVLAGFNSQLPGGVLVAGNLFASNPPIPVKILSKALLVEDGIINTIKSEFAA</sequence>
<dbReference type="SUPFAM" id="SSF51182">
    <property type="entry name" value="RmlC-like cupins"/>
    <property type="match status" value="2"/>
</dbReference>
<evidence type="ECO:0000256" key="8">
    <source>
        <dbReference type="ARBA" id="ARBA00023211"/>
    </source>
</evidence>
<evidence type="ECO:0000256" key="7">
    <source>
        <dbReference type="ARBA" id="ARBA00023180"/>
    </source>
</evidence>
<dbReference type="EMBL" id="OZ021743">
    <property type="protein sequence ID" value="CAK9330164.1"/>
    <property type="molecule type" value="Genomic_DNA"/>
</dbReference>
<dbReference type="InterPro" id="IPR011051">
    <property type="entry name" value="RmlC_Cupin_sf"/>
</dbReference>